<dbReference type="AlphaFoldDB" id="B4W0A8"/>
<dbReference type="HOGENOM" id="CLU_2786691_0_0_3"/>
<reference evidence="2 3" key="1">
    <citation type="submission" date="2008-07" db="EMBL/GenBank/DDBJ databases">
        <authorList>
            <person name="Tandeau de Marsac N."/>
            <person name="Ferriera S."/>
            <person name="Johnson J."/>
            <person name="Kravitz S."/>
            <person name="Beeson K."/>
            <person name="Sutton G."/>
            <person name="Rogers Y.-H."/>
            <person name="Friedman R."/>
            <person name="Frazier M."/>
            <person name="Venter J.C."/>
        </authorList>
    </citation>
    <scope>NUCLEOTIDE SEQUENCE [LARGE SCALE GENOMIC DNA]</scope>
    <source>
        <strain evidence="2 3">PCC 7420</strain>
    </source>
</reference>
<organism evidence="2 3">
    <name type="scientific">Coleofasciculus chthonoplastes PCC 7420</name>
    <dbReference type="NCBI Taxonomy" id="118168"/>
    <lineage>
        <taxon>Bacteria</taxon>
        <taxon>Bacillati</taxon>
        <taxon>Cyanobacteriota</taxon>
        <taxon>Cyanophyceae</taxon>
        <taxon>Coleofasciculales</taxon>
        <taxon>Coleofasciculaceae</taxon>
        <taxon>Coleofasciculus</taxon>
    </lineage>
</organism>
<accession>B4W0A8</accession>
<dbReference type="EMBL" id="DS989865">
    <property type="protein sequence ID" value="EDX72329.1"/>
    <property type="molecule type" value="Genomic_DNA"/>
</dbReference>
<proteinExistence type="predicted"/>
<gene>
    <name evidence="2" type="ORF">MC7420_998</name>
</gene>
<dbReference type="STRING" id="118168.MC7420_998"/>
<protein>
    <submittedName>
        <fullName evidence="2">Uncharacterized protein</fullName>
    </submittedName>
</protein>
<sequence>MADTNGELEKPNPPAPFPTPLIPPCEEGGQRMLRFYCTEGGASKPLQIRNIQQFTLLCGTLSIPLNPP</sequence>
<evidence type="ECO:0000313" key="3">
    <source>
        <dbReference type="Proteomes" id="UP000003835"/>
    </source>
</evidence>
<evidence type="ECO:0000313" key="2">
    <source>
        <dbReference type="EMBL" id="EDX72329.1"/>
    </source>
</evidence>
<dbReference type="Proteomes" id="UP000003835">
    <property type="component" value="Unassembled WGS sequence"/>
</dbReference>
<keyword evidence="3" id="KW-1185">Reference proteome</keyword>
<feature type="compositionally biased region" description="Pro residues" evidence="1">
    <location>
        <begin position="11"/>
        <end position="20"/>
    </location>
</feature>
<feature type="region of interest" description="Disordered" evidence="1">
    <location>
        <begin position="1"/>
        <end position="20"/>
    </location>
</feature>
<evidence type="ECO:0000256" key="1">
    <source>
        <dbReference type="SAM" id="MobiDB-lite"/>
    </source>
</evidence>
<name>B4W0A8_9CYAN</name>